<dbReference type="GO" id="GO:0005829">
    <property type="term" value="C:cytosol"/>
    <property type="evidence" value="ECO:0007669"/>
    <property type="project" value="TreeGrafter"/>
</dbReference>
<dbReference type="InterPro" id="IPR011761">
    <property type="entry name" value="ATP-grasp"/>
</dbReference>
<dbReference type="InterPro" id="IPR040686">
    <property type="entry name" value="PurK_C"/>
</dbReference>
<dbReference type="RefSeq" id="WP_011388806.1">
    <property type="nucleotide sequence ID" value="NC_007643.1"/>
</dbReference>
<keyword evidence="3 5" id="KW-0658">Purine biosynthesis</keyword>
<dbReference type="GO" id="GO:0034028">
    <property type="term" value="F:5-(carboxyamino)imidazole ribonucleotide synthase activity"/>
    <property type="evidence" value="ECO:0007669"/>
    <property type="project" value="UniProtKB-UniRule"/>
</dbReference>
<comment type="catalytic activity">
    <reaction evidence="5 6">
        <text>5-amino-1-(5-phospho-beta-D-ribosyl)imidazole + hydrogencarbonate + ATP = 5-carboxyamino-1-(5-phospho-D-ribosyl)imidazole + ADP + phosphate + 2 H(+)</text>
        <dbReference type="Rhea" id="RHEA:19317"/>
        <dbReference type="ChEBI" id="CHEBI:15378"/>
        <dbReference type="ChEBI" id="CHEBI:17544"/>
        <dbReference type="ChEBI" id="CHEBI:30616"/>
        <dbReference type="ChEBI" id="CHEBI:43474"/>
        <dbReference type="ChEBI" id="CHEBI:58730"/>
        <dbReference type="ChEBI" id="CHEBI:137981"/>
        <dbReference type="ChEBI" id="CHEBI:456216"/>
        <dbReference type="EC" id="6.3.4.18"/>
    </reaction>
</comment>
<dbReference type="HOGENOM" id="CLU_011534_0_1_5"/>
<dbReference type="UniPathway" id="UPA00074">
    <property type="reaction ID" value="UER00942"/>
</dbReference>
<dbReference type="PATRIC" id="fig|269796.9.peg.1107"/>
<dbReference type="eggNOG" id="COG0026">
    <property type="taxonomic scope" value="Bacteria"/>
</dbReference>
<sequence length="364" mass="38475">MAMVGRLAALGPVGPGARLGILGGGQLGRMTALAAARLGISCHIFTPEDNGPASQVCPMVTLAAYDDLDALSRFAASVDVITFEFENIPAASVAHLAALRPVRPGWKALETAQDRILEKRFFNDLGIATAPWAPVTDGPQSLAEAVAKIGCPAILKTTRLGYDGKGQVRLNAPGDSAAAWAALGNRPAVLEGLVPFVSEISVIIARAPDGATACFEPTLNHHREGILHTSSVPAPIRPQTAIAARAIAESAALALDLVGLLAVELFVLADGSLLVNEMAPRPHNSGHWTMDACHTDQFEQFVRAVCGLPLGDPSRFRAMRMTNLIGDEVHDWPLLMATPGARLHLYGKVESRRGRKMGHVNTPV</sequence>
<dbReference type="Pfam" id="PF17769">
    <property type="entry name" value="PurK_C"/>
    <property type="match status" value="1"/>
</dbReference>
<comment type="pathway">
    <text evidence="5 6">Purine metabolism; IMP biosynthesis via de novo pathway; 5-amino-1-(5-phospho-D-ribosyl)imidazole-4-carboxylate from 5-amino-1-(5-phospho-D-ribosyl)imidazole (N5-CAIR route): step 1/2.</text>
</comment>
<dbReference type="EMBL" id="CP000230">
    <property type="protein sequence ID" value="ABC21852.1"/>
    <property type="molecule type" value="Genomic_DNA"/>
</dbReference>
<dbReference type="AlphaFoldDB" id="Q2RVJ3"/>
<dbReference type="EnsemblBacteria" id="ABC21852">
    <property type="protein sequence ID" value="ABC21852"/>
    <property type="gene ID" value="Rru_A1051"/>
</dbReference>
<dbReference type="InterPro" id="IPR005875">
    <property type="entry name" value="PurK"/>
</dbReference>
<dbReference type="FunFam" id="3.40.50.20:FF:000016">
    <property type="entry name" value="N5-carboxyaminoimidazole ribonucleotide synthase"/>
    <property type="match status" value="1"/>
</dbReference>
<accession>Q2RVJ3</accession>
<feature type="binding site" evidence="5">
    <location>
        <begin position="161"/>
        <end position="167"/>
    </location>
    <ligand>
        <name>ATP</name>
        <dbReference type="ChEBI" id="CHEBI:30616"/>
    </ligand>
</feature>
<keyword evidence="8" id="KW-0456">Lyase</keyword>
<evidence type="ECO:0000259" key="7">
    <source>
        <dbReference type="PROSITE" id="PS50975"/>
    </source>
</evidence>
<dbReference type="PhylomeDB" id="Q2RVJ3"/>
<keyword evidence="4 5" id="KW-0067">ATP-binding</keyword>
<protein>
    <recommendedName>
        <fullName evidence="5 6">N5-carboxyaminoimidazole ribonucleotide synthase</fullName>
        <shortName evidence="5 6">N5-CAIR synthase</shortName>
        <ecNumber evidence="5 6">6.3.4.18</ecNumber>
    </recommendedName>
    <alternativeName>
        <fullName evidence="5 6">5-(carboxyamino)imidazole ribonucleotide synthetase</fullName>
    </alternativeName>
</protein>
<evidence type="ECO:0000256" key="6">
    <source>
        <dbReference type="RuleBase" id="RU361200"/>
    </source>
</evidence>
<feature type="binding site" evidence="5">
    <location>
        <position position="222"/>
    </location>
    <ligand>
        <name>ATP</name>
        <dbReference type="ChEBI" id="CHEBI:30616"/>
    </ligand>
</feature>
<dbReference type="InterPro" id="IPR011054">
    <property type="entry name" value="Rudment_hybrid_motif"/>
</dbReference>
<keyword evidence="2 5" id="KW-0547">Nucleotide-binding</keyword>
<dbReference type="Pfam" id="PF02222">
    <property type="entry name" value="ATP-grasp"/>
    <property type="match status" value="1"/>
</dbReference>
<reference evidence="8 9" key="1">
    <citation type="journal article" date="2011" name="Stand. Genomic Sci.">
        <title>Complete genome sequence of Rhodospirillum rubrum type strain (S1).</title>
        <authorList>
            <person name="Munk A.C."/>
            <person name="Copeland A."/>
            <person name="Lucas S."/>
            <person name="Lapidus A."/>
            <person name="Del Rio T.G."/>
            <person name="Barry K."/>
            <person name="Detter J.C."/>
            <person name="Hammon N."/>
            <person name="Israni S."/>
            <person name="Pitluck S."/>
            <person name="Brettin T."/>
            <person name="Bruce D."/>
            <person name="Han C."/>
            <person name="Tapia R."/>
            <person name="Gilna P."/>
            <person name="Schmutz J."/>
            <person name="Larimer F."/>
            <person name="Land M."/>
            <person name="Kyrpides N.C."/>
            <person name="Mavromatis K."/>
            <person name="Richardson P."/>
            <person name="Rohde M."/>
            <person name="Goker M."/>
            <person name="Klenk H.P."/>
            <person name="Zhang Y."/>
            <person name="Roberts G.P."/>
            <person name="Reslewic S."/>
            <person name="Schwartz D.C."/>
        </authorList>
    </citation>
    <scope>NUCLEOTIDE SEQUENCE [LARGE SCALE GENOMIC DNA]</scope>
    <source>
        <strain evidence="9">ATCC 11170 / ATH 1.1.1 / DSM 467 / LMG 4362 / NCIMB 8255 / S1</strain>
    </source>
</reference>
<feature type="domain" description="ATP-grasp" evidence="7">
    <location>
        <begin position="119"/>
        <end position="306"/>
    </location>
</feature>
<comment type="function">
    <text evidence="6">Catalyzes the ATP-dependent conversion of 5-aminoimidazole ribonucleotide (AIR) and HCO(3)- to N5-carboxyaminoimidazole ribonucleotide (N5-CAIR).</text>
</comment>
<proteinExistence type="inferred from homology"/>
<dbReference type="SUPFAM" id="SSF56059">
    <property type="entry name" value="Glutathione synthetase ATP-binding domain-like"/>
    <property type="match status" value="1"/>
</dbReference>
<dbReference type="InterPro" id="IPR013815">
    <property type="entry name" value="ATP_grasp_subdomain_1"/>
</dbReference>
<dbReference type="PANTHER" id="PTHR11609:SF5">
    <property type="entry name" value="PHOSPHORIBOSYLAMINOIMIDAZOLE CARBOXYLASE"/>
    <property type="match status" value="1"/>
</dbReference>
<dbReference type="GO" id="GO:0005524">
    <property type="term" value="F:ATP binding"/>
    <property type="evidence" value="ECO:0007669"/>
    <property type="project" value="UniProtKB-UniRule"/>
</dbReference>
<keyword evidence="1 5" id="KW-0436">Ligase</keyword>
<dbReference type="InterPro" id="IPR016185">
    <property type="entry name" value="PreATP-grasp_dom_sf"/>
</dbReference>
<comment type="function">
    <text evidence="5">Catalyzes the ATP-dependent conversion of 5-aminoimidazole ribonucleotide (AIR) and HCO(3)(-) to N5-carboxyaminoimidazole ribonucleotide (N5-CAIR).</text>
</comment>
<dbReference type="FunFam" id="3.30.1490.20:FF:000015">
    <property type="entry name" value="N5-carboxyaminoimidazole ribonucleotide synthase"/>
    <property type="match status" value="1"/>
</dbReference>
<dbReference type="NCBIfam" id="NF004679">
    <property type="entry name" value="PRK06019.1-5"/>
    <property type="match status" value="1"/>
</dbReference>
<dbReference type="PROSITE" id="PS50975">
    <property type="entry name" value="ATP_GRASP"/>
    <property type="match status" value="1"/>
</dbReference>
<dbReference type="InterPro" id="IPR054350">
    <property type="entry name" value="PurT/PurK_preATP-grasp"/>
</dbReference>
<dbReference type="GO" id="GO:0004638">
    <property type="term" value="F:phosphoribosylaminoimidazole carboxylase activity"/>
    <property type="evidence" value="ECO:0007669"/>
    <property type="project" value="InterPro"/>
</dbReference>
<comment type="similarity">
    <text evidence="5 6">Belongs to the PurK/PurT family.</text>
</comment>
<evidence type="ECO:0000256" key="5">
    <source>
        <dbReference type="HAMAP-Rule" id="MF_01928"/>
    </source>
</evidence>
<feature type="binding site" evidence="5">
    <location>
        <begin position="191"/>
        <end position="194"/>
    </location>
    <ligand>
        <name>ATP</name>
        <dbReference type="ChEBI" id="CHEBI:30616"/>
    </ligand>
</feature>
<evidence type="ECO:0000256" key="2">
    <source>
        <dbReference type="ARBA" id="ARBA00022741"/>
    </source>
</evidence>
<dbReference type="KEGG" id="rru:Rru_A1051"/>
<evidence type="ECO:0000256" key="4">
    <source>
        <dbReference type="ARBA" id="ARBA00022840"/>
    </source>
</evidence>
<dbReference type="Gene3D" id="3.40.50.20">
    <property type="match status" value="1"/>
</dbReference>
<dbReference type="SUPFAM" id="SSF52440">
    <property type="entry name" value="PreATP-grasp domain"/>
    <property type="match status" value="1"/>
</dbReference>
<feature type="binding site" evidence="5">
    <location>
        <begin position="276"/>
        <end position="277"/>
    </location>
    <ligand>
        <name>ATP</name>
        <dbReference type="ChEBI" id="CHEBI:30616"/>
    </ligand>
</feature>
<dbReference type="NCBIfam" id="TIGR01161">
    <property type="entry name" value="purK"/>
    <property type="match status" value="1"/>
</dbReference>
<dbReference type="GO" id="GO:0046872">
    <property type="term" value="F:metal ion binding"/>
    <property type="evidence" value="ECO:0007669"/>
    <property type="project" value="InterPro"/>
</dbReference>
<evidence type="ECO:0000256" key="1">
    <source>
        <dbReference type="ARBA" id="ARBA00022598"/>
    </source>
</evidence>
<evidence type="ECO:0000313" key="8">
    <source>
        <dbReference type="EMBL" id="ABC21852.1"/>
    </source>
</evidence>
<evidence type="ECO:0000256" key="3">
    <source>
        <dbReference type="ARBA" id="ARBA00022755"/>
    </source>
</evidence>
<feature type="binding site" evidence="5">
    <location>
        <position position="199"/>
    </location>
    <ligand>
        <name>ATP</name>
        <dbReference type="ChEBI" id="CHEBI:30616"/>
    </ligand>
</feature>
<dbReference type="Pfam" id="PF22660">
    <property type="entry name" value="RS_preATP-grasp-like"/>
    <property type="match status" value="1"/>
</dbReference>
<feature type="binding site" evidence="5">
    <location>
        <position position="156"/>
    </location>
    <ligand>
        <name>ATP</name>
        <dbReference type="ChEBI" id="CHEBI:30616"/>
    </ligand>
</feature>
<dbReference type="SUPFAM" id="SSF51246">
    <property type="entry name" value="Rudiment single hybrid motif"/>
    <property type="match status" value="1"/>
</dbReference>
<gene>
    <name evidence="5 6" type="primary">purK</name>
    <name evidence="8" type="ordered locus">Rru_A1051</name>
</gene>
<dbReference type="Gene3D" id="3.30.1490.20">
    <property type="entry name" value="ATP-grasp fold, A domain"/>
    <property type="match status" value="1"/>
</dbReference>
<comment type="subunit">
    <text evidence="5 6">Homodimer.</text>
</comment>
<dbReference type="EC" id="6.3.4.18" evidence="5 6"/>
<evidence type="ECO:0000313" key="9">
    <source>
        <dbReference type="Proteomes" id="UP000001929"/>
    </source>
</evidence>
<dbReference type="HAMAP" id="MF_01928">
    <property type="entry name" value="PurK"/>
    <property type="match status" value="1"/>
</dbReference>
<dbReference type="PANTHER" id="PTHR11609">
    <property type="entry name" value="PURINE BIOSYNTHESIS PROTEIN 6/7, PUR6/7"/>
    <property type="match status" value="1"/>
</dbReference>
<feature type="binding site" evidence="5">
    <location>
        <position position="115"/>
    </location>
    <ligand>
        <name>ATP</name>
        <dbReference type="ChEBI" id="CHEBI:30616"/>
    </ligand>
</feature>
<dbReference type="Gene3D" id="3.30.470.20">
    <property type="entry name" value="ATP-grasp fold, B domain"/>
    <property type="match status" value="1"/>
</dbReference>
<organism evidence="8 9">
    <name type="scientific">Rhodospirillum rubrum (strain ATCC 11170 / ATH 1.1.1 / DSM 467 / LMG 4362 / NCIMB 8255 / S1)</name>
    <dbReference type="NCBI Taxonomy" id="269796"/>
    <lineage>
        <taxon>Bacteria</taxon>
        <taxon>Pseudomonadati</taxon>
        <taxon>Pseudomonadota</taxon>
        <taxon>Alphaproteobacteria</taxon>
        <taxon>Rhodospirillales</taxon>
        <taxon>Rhodospirillaceae</taxon>
        <taxon>Rhodospirillum</taxon>
    </lineage>
</organism>
<dbReference type="GO" id="GO:0006189">
    <property type="term" value="P:'de novo' IMP biosynthetic process"/>
    <property type="evidence" value="ECO:0007669"/>
    <property type="project" value="UniProtKB-UniRule"/>
</dbReference>
<dbReference type="Proteomes" id="UP000001929">
    <property type="component" value="Chromosome"/>
</dbReference>
<name>Q2RVJ3_RHORT</name>
<keyword evidence="9" id="KW-1185">Reference proteome</keyword>
<dbReference type="NCBIfam" id="NF004676">
    <property type="entry name" value="PRK06019.1-2"/>
    <property type="match status" value="1"/>
</dbReference>
<dbReference type="InterPro" id="IPR003135">
    <property type="entry name" value="ATP-grasp_carboxylate-amine"/>
</dbReference>
<dbReference type="STRING" id="269796.Rru_A1051"/>